<feature type="chain" id="PRO_5035321673" evidence="1">
    <location>
        <begin position="24"/>
        <end position="175"/>
    </location>
</feature>
<name>A0A8J2RWH0_9CRUS</name>
<evidence type="ECO:0000256" key="1">
    <source>
        <dbReference type="SAM" id="SignalP"/>
    </source>
</evidence>
<sequence length="175" mass="19943">MMRTRILSTLILVVFILNNYVASHPAMFEAPSNIAENISSETASEGDSPVHAMTEAPESNRAYSTNYNNSVFNWRNLLPSHFGEIFEVFTFFMETKWHSEIGHFVEDAIAVVDRRINGDYHSREIDSTKPIGDEAEYVDGKVIEHLLDRTKYLKNYLNAMTPVHGYHGKSEISRA</sequence>
<feature type="signal peptide" evidence="1">
    <location>
        <begin position="1"/>
        <end position="23"/>
    </location>
</feature>
<gene>
    <name evidence="2" type="ORF">DGAL_LOCUS11131</name>
</gene>
<keyword evidence="1" id="KW-0732">Signal</keyword>
<dbReference type="EMBL" id="CAKKLH010000279">
    <property type="protein sequence ID" value="CAH0107797.1"/>
    <property type="molecule type" value="Genomic_DNA"/>
</dbReference>
<proteinExistence type="predicted"/>
<accession>A0A8J2RWH0</accession>
<reference evidence="2" key="1">
    <citation type="submission" date="2021-11" db="EMBL/GenBank/DDBJ databases">
        <authorList>
            <person name="Schell T."/>
        </authorList>
    </citation>
    <scope>NUCLEOTIDE SEQUENCE</scope>
    <source>
        <strain evidence="2">M5</strain>
    </source>
</reference>
<organism evidence="2 3">
    <name type="scientific">Daphnia galeata</name>
    <dbReference type="NCBI Taxonomy" id="27404"/>
    <lineage>
        <taxon>Eukaryota</taxon>
        <taxon>Metazoa</taxon>
        <taxon>Ecdysozoa</taxon>
        <taxon>Arthropoda</taxon>
        <taxon>Crustacea</taxon>
        <taxon>Branchiopoda</taxon>
        <taxon>Diplostraca</taxon>
        <taxon>Cladocera</taxon>
        <taxon>Anomopoda</taxon>
        <taxon>Daphniidae</taxon>
        <taxon>Daphnia</taxon>
    </lineage>
</organism>
<dbReference type="Proteomes" id="UP000789390">
    <property type="component" value="Unassembled WGS sequence"/>
</dbReference>
<evidence type="ECO:0000313" key="2">
    <source>
        <dbReference type="EMBL" id="CAH0107797.1"/>
    </source>
</evidence>
<keyword evidence="3" id="KW-1185">Reference proteome</keyword>
<evidence type="ECO:0000313" key="3">
    <source>
        <dbReference type="Proteomes" id="UP000789390"/>
    </source>
</evidence>
<comment type="caution">
    <text evidence="2">The sequence shown here is derived from an EMBL/GenBank/DDBJ whole genome shotgun (WGS) entry which is preliminary data.</text>
</comment>
<protein>
    <submittedName>
        <fullName evidence="2">Uncharacterized protein</fullName>
    </submittedName>
</protein>
<dbReference type="AlphaFoldDB" id="A0A8J2RWH0"/>